<evidence type="ECO:0000256" key="3">
    <source>
        <dbReference type="ARBA" id="ARBA00012438"/>
    </source>
</evidence>
<keyword evidence="15" id="KW-1185">Reference proteome</keyword>
<dbReference type="SMART" id="SM00388">
    <property type="entry name" value="HisKA"/>
    <property type="match status" value="1"/>
</dbReference>
<dbReference type="Pfam" id="PF25323">
    <property type="entry name" value="6TM_PilS"/>
    <property type="match status" value="1"/>
</dbReference>
<dbReference type="PROSITE" id="PS50109">
    <property type="entry name" value="HIS_KIN"/>
    <property type="match status" value="1"/>
</dbReference>
<evidence type="ECO:0000256" key="1">
    <source>
        <dbReference type="ARBA" id="ARBA00000085"/>
    </source>
</evidence>
<keyword evidence="7" id="KW-0418">Kinase</keyword>
<dbReference type="PANTHER" id="PTHR44936">
    <property type="entry name" value="SENSOR PROTEIN CREC"/>
    <property type="match status" value="1"/>
</dbReference>
<feature type="domain" description="Histidine kinase" evidence="12">
    <location>
        <begin position="183"/>
        <end position="418"/>
    </location>
</feature>
<evidence type="ECO:0000256" key="7">
    <source>
        <dbReference type="ARBA" id="ARBA00022777"/>
    </source>
</evidence>
<evidence type="ECO:0000256" key="10">
    <source>
        <dbReference type="SAM" id="MobiDB-lite"/>
    </source>
</evidence>
<dbReference type="InterPro" id="IPR003594">
    <property type="entry name" value="HATPase_dom"/>
</dbReference>
<comment type="subcellular location">
    <subcellularLocation>
        <location evidence="2">Cell membrane</location>
        <topology evidence="2">Multi-pass membrane protein</topology>
    </subcellularLocation>
</comment>
<dbReference type="Gene3D" id="3.40.50.2300">
    <property type="match status" value="1"/>
</dbReference>
<dbReference type="InterPro" id="IPR005467">
    <property type="entry name" value="His_kinase_dom"/>
</dbReference>
<dbReference type="Pfam" id="PF00072">
    <property type="entry name" value="Response_reg"/>
    <property type="match status" value="1"/>
</dbReference>
<feature type="region of interest" description="Disordered" evidence="10">
    <location>
        <begin position="601"/>
        <end position="634"/>
    </location>
</feature>
<dbReference type="InterPro" id="IPR036890">
    <property type="entry name" value="HATPase_C_sf"/>
</dbReference>
<feature type="domain" description="Response regulatory" evidence="13">
    <location>
        <begin position="451"/>
        <end position="565"/>
    </location>
</feature>
<dbReference type="InterPro" id="IPR001789">
    <property type="entry name" value="Sig_transdc_resp-reg_receiver"/>
</dbReference>
<dbReference type="CDD" id="cd17563">
    <property type="entry name" value="REC_RegA-like"/>
    <property type="match status" value="1"/>
</dbReference>
<keyword evidence="11" id="KW-1133">Transmembrane helix</keyword>
<keyword evidence="11" id="KW-0472">Membrane</keyword>
<feature type="transmembrane region" description="Helical" evidence="11">
    <location>
        <begin position="127"/>
        <end position="147"/>
    </location>
</feature>
<accession>A0A813B5V3</accession>
<dbReference type="SUPFAM" id="SSF55874">
    <property type="entry name" value="ATPase domain of HSP90 chaperone/DNA topoisomerase II/histidine kinase"/>
    <property type="match status" value="1"/>
</dbReference>
<evidence type="ECO:0000256" key="11">
    <source>
        <dbReference type="SAM" id="Phobius"/>
    </source>
</evidence>
<comment type="caution">
    <text evidence="14">The sequence shown here is derived from an EMBL/GenBank/DDBJ whole genome shotgun (WGS) entry which is preliminary data.</text>
</comment>
<dbReference type="Gene3D" id="1.10.287.130">
    <property type="match status" value="1"/>
</dbReference>
<evidence type="ECO:0000256" key="4">
    <source>
        <dbReference type="ARBA" id="ARBA00022475"/>
    </source>
</evidence>
<keyword evidence="4" id="KW-1003">Cell membrane</keyword>
<dbReference type="EC" id="2.7.13.3" evidence="3"/>
<evidence type="ECO:0000313" key="14">
    <source>
        <dbReference type="EMBL" id="CAE7892550.1"/>
    </source>
</evidence>
<proteinExistence type="predicted"/>
<dbReference type="PROSITE" id="PS50110">
    <property type="entry name" value="RESPONSE_REGULATORY"/>
    <property type="match status" value="1"/>
</dbReference>
<dbReference type="InterPro" id="IPR036097">
    <property type="entry name" value="HisK_dim/P_sf"/>
</dbReference>
<feature type="non-terminal residue" evidence="14">
    <location>
        <position position="634"/>
    </location>
</feature>
<gene>
    <name evidence="14" type="primary">regB</name>
    <name evidence="14" type="ORF">SNEC2469_LOCUS29708</name>
</gene>
<feature type="transmembrane region" description="Helical" evidence="11">
    <location>
        <begin position="13"/>
        <end position="37"/>
    </location>
</feature>
<dbReference type="GO" id="GO:0005886">
    <property type="term" value="C:plasma membrane"/>
    <property type="evidence" value="ECO:0007669"/>
    <property type="project" value="UniProtKB-SubCell"/>
</dbReference>
<dbReference type="InterPro" id="IPR050980">
    <property type="entry name" value="2C_sensor_his_kinase"/>
</dbReference>
<evidence type="ECO:0000259" key="12">
    <source>
        <dbReference type="PROSITE" id="PS50109"/>
    </source>
</evidence>
<sequence length="634" mass="67856">VTALLVVEIGLDFALPVLPAALAIAASGLLNLFAAIGHRGTVWLDDRRAGLYLAFDLAQLAVLLGITGGLNNPFVVLLLAPVVVSAATLSRRVTVLLTGFALACVTALGLWALPLPWRETGFLLPDIYRAGIWVAISLAVCFLALYVSSLAKESRQMADALAATQMALAREQRLSALGALAAAAAHELGSPLATIAVVAREIERELPGDLPADSALRSDIQLLREETARCRDILAELARRPDEGGRGPGDPLNRIPLSALVEAAAAPFQRDGIAFEVVLSPPDAESDEPQVPRWPEALHGLGTLIQNALQFARSRVEAEIAWDQDRVILRLLDDGPGFDEAVLGTLGDPYISTGPRGRSSDAASGRPGETPAEKHMGLGIFIAQTLLERTGADLRFGNRPRAAGRRGAEVVVLWPGNMSVQTVMTTDSGAEAEGPTQEEIERKLAALADRSLLIVDDDERLCKRLAQAMERRGFAVETATSVREGRARVSERPPAFAVVDLRLDDGSGLDVVTQLHETRGDSRVIVLTGYGNIATAVAAVKAGATDYLPKPADADQVLAALLAEEGDLPPPPEHPMSADRVRWEHIQRVYEQCDRNPVRARRRLGRAPARFRPGADSERLPAMAAADRDCDESL</sequence>
<dbReference type="OrthoDB" id="60033at2759"/>
<keyword evidence="6" id="KW-0547">Nucleotide-binding</keyword>
<keyword evidence="5" id="KW-0808">Transferase</keyword>
<protein>
    <recommendedName>
        <fullName evidence="3">histidine kinase</fullName>
        <ecNumber evidence="3">2.7.13.3</ecNumber>
    </recommendedName>
</protein>
<evidence type="ECO:0000256" key="8">
    <source>
        <dbReference type="ARBA" id="ARBA00022840"/>
    </source>
</evidence>
<comment type="catalytic activity">
    <reaction evidence="1">
        <text>ATP + protein L-histidine = ADP + protein N-phospho-L-histidine.</text>
        <dbReference type="EC" id="2.7.13.3"/>
    </reaction>
</comment>
<feature type="transmembrane region" description="Helical" evidence="11">
    <location>
        <begin position="96"/>
        <end position="115"/>
    </location>
</feature>
<evidence type="ECO:0000256" key="9">
    <source>
        <dbReference type="PROSITE-ProRule" id="PRU00169"/>
    </source>
</evidence>
<keyword evidence="11" id="KW-0812">Transmembrane</keyword>
<feature type="region of interest" description="Disordered" evidence="10">
    <location>
        <begin position="349"/>
        <end position="373"/>
    </location>
</feature>
<evidence type="ECO:0000313" key="15">
    <source>
        <dbReference type="Proteomes" id="UP000601435"/>
    </source>
</evidence>
<dbReference type="InterPro" id="IPR011006">
    <property type="entry name" value="CheY-like_superfamily"/>
</dbReference>
<dbReference type="GO" id="GO:0000155">
    <property type="term" value="F:phosphorelay sensor kinase activity"/>
    <property type="evidence" value="ECO:0007669"/>
    <property type="project" value="InterPro"/>
</dbReference>
<dbReference type="NCBIfam" id="NF033792">
    <property type="entry name" value="ActS_PrrB_HisK"/>
    <property type="match status" value="1"/>
</dbReference>
<feature type="non-terminal residue" evidence="14">
    <location>
        <position position="1"/>
    </location>
</feature>
<dbReference type="Gene3D" id="1.10.10.60">
    <property type="entry name" value="Homeodomain-like"/>
    <property type="match status" value="1"/>
</dbReference>
<dbReference type="InterPro" id="IPR003661">
    <property type="entry name" value="HisK_dim/P_dom"/>
</dbReference>
<dbReference type="GO" id="GO:0005524">
    <property type="term" value="F:ATP binding"/>
    <property type="evidence" value="ECO:0007669"/>
    <property type="project" value="UniProtKB-KW"/>
</dbReference>
<dbReference type="SUPFAM" id="SSF52172">
    <property type="entry name" value="CheY-like"/>
    <property type="match status" value="1"/>
</dbReference>
<dbReference type="Gene3D" id="3.30.565.10">
    <property type="entry name" value="Histidine kinase-like ATPase, C-terminal domain"/>
    <property type="match status" value="1"/>
</dbReference>
<reference evidence="14" key="1">
    <citation type="submission" date="2021-02" db="EMBL/GenBank/DDBJ databases">
        <authorList>
            <person name="Dougan E. K."/>
            <person name="Rhodes N."/>
            <person name="Thang M."/>
            <person name="Chan C."/>
        </authorList>
    </citation>
    <scope>NUCLEOTIDE SEQUENCE</scope>
</reference>
<keyword evidence="8" id="KW-0067">ATP-binding</keyword>
<evidence type="ECO:0000256" key="2">
    <source>
        <dbReference type="ARBA" id="ARBA00004651"/>
    </source>
</evidence>
<dbReference type="PANTHER" id="PTHR44936:SF10">
    <property type="entry name" value="SENSOR PROTEIN RSTB"/>
    <property type="match status" value="1"/>
</dbReference>
<evidence type="ECO:0000256" key="6">
    <source>
        <dbReference type="ARBA" id="ARBA00022741"/>
    </source>
</evidence>
<evidence type="ECO:0000256" key="5">
    <source>
        <dbReference type="ARBA" id="ARBA00022679"/>
    </source>
</evidence>
<dbReference type="SMART" id="SM00448">
    <property type="entry name" value="REC"/>
    <property type="match status" value="1"/>
</dbReference>
<evidence type="ECO:0000259" key="13">
    <source>
        <dbReference type="PROSITE" id="PS50110"/>
    </source>
</evidence>
<dbReference type="AlphaFoldDB" id="A0A813B5V3"/>
<dbReference type="Proteomes" id="UP000601435">
    <property type="component" value="Unassembled WGS sequence"/>
</dbReference>
<dbReference type="EMBL" id="CAJNJA010067513">
    <property type="protein sequence ID" value="CAE7892550.1"/>
    <property type="molecule type" value="Genomic_DNA"/>
</dbReference>
<name>A0A813B5V3_9DINO</name>
<organism evidence="14 15">
    <name type="scientific">Symbiodinium necroappetens</name>
    <dbReference type="NCBI Taxonomy" id="1628268"/>
    <lineage>
        <taxon>Eukaryota</taxon>
        <taxon>Sar</taxon>
        <taxon>Alveolata</taxon>
        <taxon>Dinophyceae</taxon>
        <taxon>Suessiales</taxon>
        <taxon>Symbiodiniaceae</taxon>
        <taxon>Symbiodinium</taxon>
    </lineage>
</organism>
<feature type="modified residue" description="4-aspartylphosphate" evidence="9">
    <location>
        <position position="500"/>
    </location>
</feature>
<dbReference type="SUPFAM" id="SSF47384">
    <property type="entry name" value="Homodimeric domain of signal transducing histidine kinase"/>
    <property type="match status" value="1"/>
</dbReference>
<keyword evidence="9" id="KW-0597">Phosphoprotein</keyword>
<dbReference type="Pfam" id="PF02518">
    <property type="entry name" value="HATPase_c"/>
    <property type="match status" value="1"/>
</dbReference>
<dbReference type="InterPro" id="IPR047770">
    <property type="entry name" value="RegB"/>
</dbReference>